<name>A0AAN8UTB9_9MAGN</name>
<feature type="domain" description="THH1/TOM1/TOM3" evidence="2">
    <location>
        <begin position="37"/>
        <end position="72"/>
    </location>
</feature>
<reference evidence="3 4" key="1">
    <citation type="submission" date="2023-12" db="EMBL/GenBank/DDBJ databases">
        <title>A high-quality genome assembly for Dillenia turbinata (Dilleniales).</title>
        <authorList>
            <person name="Chanderbali A."/>
        </authorList>
    </citation>
    <scope>NUCLEOTIDE SEQUENCE [LARGE SCALE GENOMIC DNA]</scope>
    <source>
        <strain evidence="3">LSX21</strain>
        <tissue evidence="3">Leaf</tissue>
    </source>
</reference>
<dbReference type="EMBL" id="JBAMMX010000023">
    <property type="protein sequence ID" value="KAK6917646.1"/>
    <property type="molecule type" value="Genomic_DNA"/>
</dbReference>
<accession>A0AAN8UTB9</accession>
<dbReference type="AlphaFoldDB" id="A0AAN8UTB9"/>
<feature type="transmembrane region" description="Helical" evidence="1">
    <location>
        <begin position="43"/>
        <end position="61"/>
    </location>
</feature>
<comment type="caution">
    <text evidence="3">The sequence shown here is derived from an EMBL/GenBank/DDBJ whole genome shotgun (WGS) entry which is preliminary data.</text>
</comment>
<organism evidence="3 4">
    <name type="scientific">Dillenia turbinata</name>
    <dbReference type="NCBI Taxonomy" id="194707"/>
    <lineage>
        <taxon>Eukaryota</taxon>
        <taxon>Viridiplantae</taxon>
        <taxon>Streptophyta</taxon>
        <taxon>Embryophyta</taxon>
        <taxon>Tracheophyta</taxon>
        <taxon>Spermatophyta</taxon>
        <taxon>Magnoliopsida</taxon>
        <taxon>eudicotyledons</taxon>
        <taxon>Gunneridae</taxon>
        <taxon>Pentapetalae</taxon>
        <taxon>Dilleniales</taxon>
        <taxon>Dilleniaceae</taxon>
        <taxon>Dillenia</taxon>
    </lineage>
</organism>
<keyword evidence="1" id="KW-0472">Membrane</keyword>
<keyword evidence="1" id="KW-0812">Transmembrane</keyword>
<evidence type="ECO:0000313" key="4">
    <source>
        <dbReference type="Proteomes" id="UP001370490"/>
    </source>
</evidence>
<proteinExistence type="predicted"/>
<evidence type="ECO:0000259" key="2">
    <source>
        <dbReference type="Pfam" id="PF06454"/>
    </source>
</evidence>
<protein>
    <submittedName>
        <fullName evidence="3">THH1/TOM1/TOM3 domain</fullName>
    </submittedName>
</protein>
<dbReference type="Proteomes" id="UP001370490">
    <property type="component" value="Unassembled WGS sequence"/>
</dbReference>
<sequence length="93" mass="10911">MEKAPRTIIERHALSRPSKLLLPVNESFLILNLFSKHHQNMNFIYYLLVEILPSSLVLFILRKLPPNAERIQERLLYTRPLPQNHKSPLLSIS</sequence>
<dbReference type="Pfam" id="PF06454">
    <property type="entry name" value="THH1_TOM1-3_dom"/>
    <property type="match status" value="1"/>
</dbReference>
<gene>
    <name evidence="3" type="ORF">RJ641_018397</name>
</gene>
<evidence type="ECO:0000256" key="1">
    <source>
        <dbReference type="SAM" id="Phobius"/>
    </source>
</evidence>
<keyword evidence="4" id="KW-1185">Reference proteome</keyword>
<dbReference type="InterPro" id="IPR009457">
    <property type="entry name" value="THH1/TOM1/TOM3_dom"/>
</dbReference>
<evidence type="ECO:0000313" key="3">
    <source>
        <dbReference type="EMBL" id="KAK6917646.1"/>
    </source>
</evidence>
<keyword evidence="1" id="KW-1133">Transmembrane helix</keyword>